<evidence type="ECO:0000313" key="2">
    <source>
        <dbReference type="EMBL" id="KAL0182684.1"/>
    </source>
</evidence>
<protein>
    <recommendedName>
        <fullName evidence="4">BBX</fullName>
    </recommendedName>
</protein>
<proteinExistence type="predicted"/>
<dbReference type="EMBL" id="JAMKFB020000010">
    <property type="protein sequence ID" value="KAL0182684.1"/>
    <property type="molecule type" value="Genomic_DNA"/>
</dbReference>
<name>A0ABD0Q909_CIRMR</name>
<feature type="non-terminal residue" evidence="2">
    <location>
        <position position="1"/>
    </location>
</feature>
<dbReference type="Proteomes" id="UP001529510">
    <property type="component" value="Unassembled WGS sequence"/>
</dbReference>
<keyword evidence="3" id="KW-1185">Reference proteome</keyword>
<evidence type="ECO:0000313" key="3">
    <source>
        <dbReference type="Proteomes" id="UP001529510"/>
    </source>
</evidence>
<dbReference type="AlphaFoldDB" id="A0ABD0Q909"/>
<comment type="caution">
    <text evidence="2">The sequence shown here is derived from an EMBL/GenBank/DDBJ whole genome shotgun (WGS) entry which is preliminary data.</text>
</comment>
<evidence type="ECO:0000256" key="1">
    <source>
        <dbReference type="SAM" id="MobiDB-lite"/>
    </source>
</evidence>
<organism evidence="2 3">
    <name type="scientific">Cirrhinus mrigala</name>
    <name type="common">Mrigala</name>
    <dbReference type="NCBI Taxonomy" id="683832"/>
    <lineage>
        <taxon>Eukaryota</taxon>
        <taxon>Metazoa</taxon>
        <taxon>Chordata</taxon>
        <taxon>Craniata</taxon>
        <taxon>Vertebrata</taxon>
        <taxon>Euteleostomi</taxon>
        <taxon>Actinopterygii</taxon>
        <taxon>Neopterygii</taxon>
        <taxon>Teleostei</taxon>
        <taxon>Ostariophysi</taxon>
        <taxon>Cypriniformes</taxon>
        <taxon>Cyprinidae</taxon>
        <taxon>Labeoninae</taxon>
        <taxon>Labeonini</taxon>
        <taxon>Cirrhinus</taxon>
    </lineage>
</organism>
<feature type="region of interest" description="Disordered" evidence="1">
    <location>
        <begin position="1"/>
        <end position="57"/>
    </location>
</feature>
<feature type="compositionally biased region" description="Acidic residues" evidence="1">
    <location>
        <begin position="43"/>
        <end position="57"/>
    </location>
</feature>
<accession>A0ABD0Q909</accession>
<feature type="non-terminal residue" evidence="2">
    <location>
        <position position="57"/>
    </location>
</feature>
<reference evidence="2 3" key="1">
    <citation type="submission" date="2024-05" db="EMBL/GenBank/DDBJ databases">
        <title>Genome sequencing and assembly of Indian major carp, Cirrhinus mrigala (Hamilton, 1822).</title>
        <authorList>
            <person name="Mohindra V."/>
            <person name="Chowdhury L.M."/>
            <person name="Lal K."/>
            <person name="Jena J.K."/>
        </authorList>
    </citation>
    <scope>NUCLEOTIDE SEQUENCE [LARGE SCALE GENOMIC DNA]</scope>
    <source>
        <strain evidence="2">CM1030</strain>
        <tissue evidence="2">Blood</tissue>
    </source>
</reference>
<feature type="compositionally biased region" description="Gly residues" evidence="1">
    <location>
        <begin position="1"/>
        <end position="12"/>
    </location>
</feature>
<sequence>VSSSMKGGGGGKEPPVEGEVSGKRPKRKCLQWHPLLAKKAPDFSEEEEEEDEEELEK</sequence>
<gene>
    <name evidence="2" type="ORF">M9458_022059</name>
</gene>
<evidence type="ECO:0008006" key="4">
    <source>
        <dbReference type="Google" id="ProtNLM"/>
    </source>
</evidence>